<dbReference type="PANTHER" id="PTHR33116:SF70">
    <property type="entry name" value="NON-LTR RETROELEMENT REVERSE TRANSCRIPTASE-LIKE PROTEIN"/>
    <property type="match status" value="1"/>
</dbReference>
<keyword evidence="2" id="KW-0175">Coiled coil</keyword>
<evidence type="ECO:0000256" key="1">
    <source>
        <dbReference type="PROSITE-ProRule" id="PRU00047"/>
    </source>
</evidence>
<dbReference type="PROSITE" id="PS50158">
    <property type="entry name" value="ZF_CCHC"/>
    <property type="match status" value="1"/>
</dbReference>
<keyword evidence="1" id="KW-0479">Metal-binding</keyword>
<dbReference type="GO" id="GO:0003676">
    <property type="term" value="F:nucleic acid binding"/>
    <property type="evidence" value="ECO:0007669"/>
    <property type="project" value="InterPro"/>
</dbReference>
<dbReference type="CDD" id="cd06222">
    <property type="entry name" value="RNase_H_like"/>
    <property type="match status" value="1"/>
</dbReference>
<gene>
    <name evidence="4" type="ORF">KFK09_002457</name>
</gene>
<evidence type="ECO:0000256" key="2">
    <source>
        <dbReference type="SAM" id="Coils"/>
    </source>
</evidence>
<dbReference type="EMBL" id="JAGYWB010000003">
    <property type="protein sequence ID" value="KAI0526865.1"/>
    <property type="molecule type" value="Genomic_DNA"/>
</dbReference>
<keyword evidence="1" id="KW-0863">Zinc-finger</keyword>
<feature type="domain" description="CCHC-type" evidence="3">
    <location>
        <begin position="113"/>
        <end position="126"/>
    </location>
</feature>
<dbReference type="InterPro" id="IPR036397">
    <property type="entry name" value="RNaseH_sf"/>
</dbReference>
<dbReference type="AlphaFoldDB" id="A0A8T3C513"/>
<feature type="coiled-coil region" evidence="2">
    <location>
        <begin position="444"/>
        <end position="474"/>
    </location>
</feature>
<dbReference type="OrthoDB" id="691901at2759"/>
<proteinExistence type="predicted"/>
<dbReference type="InterPro" id="IPR001878">
    <property type="entry name" value="Znf_CCHC"/>
</dbReference>
<dbReference type="Proteomes" id="UP000829196">
    <property type="component" value="Unassembled WGS sequence"/>
</dbReference>
<name>A0A8T3C513_DENNO</name>
<reference evidence="4" key="1">
    <citation type="journal article" date="2022" name="Front. Genet.">
        <title>Chromosome-Scale Assembly of the Dendrobium nobile Genome Provides Insights Into the Molecular Mechanism of the Biosynthesis of the Medicinal Active Ingredient of Dendrobium.</title>
        <authorList>
            <person name="Xu Q."/>
            <person name="Niu S.-C."/>
            <person name="Li K.-L."/>
            <person name="Zheng P.-J."/>
            <person name="Zhang X.-J."/>
            <person name="Jia Y."/>
            <person name="Liu Y."/>
            <person name="Niu Y.-X."/>
            <person name="Yu L.-H."/>
            <person name="Chen D.-F."/>
            <person name="Zhang G.-Q."/>
        </authorList>
    </citation>
    <scope>NUCLEOTIDE SEQUENCE</scope>
    <source>
        <tissue evidence="4">Leaf</tissue>
    </source>
</reference>
<dbReference type="PANTHER" id="PTHR33116">
    <property type="entry name" value="REVERSE TRANSCRIPTASE ZINC-BINDING DOMAIN-CONTAINING PROTEIN-RELATED-RELATED"/>
    <property type="match status" value="1"/>
</dbReference>
<dbReference type="GO" id="GO:0004523">
    <property type="term" value="F:RNA-DNA hybrid ribonuclease activity"/>
    <property type="evidence" value="ECO:0007669"/>
    <property type="project" value="InterPro"/>
</dbReference>
<dbReference type="Gene3D" id="3.30.420.10">
    <property type="entry name" value="Ribonuclease H-like superfamily/Ribonuclease H"/>
    <property type="match status" value="1"/>
</dbReference>
<keyword evidence="5" id="KW-1185">Reference proteome</keyword>
<dbReference type="GO" id="GO:0008270">
    <property type="term" value="F:zinc ion binding"/>
    <property type="evidence" value="ECO:0007669"/>
    <property type="project" value="UniProtKB-KW"/>
</dbReference>
<comment type="caution">
    <text evidence="4">The sequence shown here is derived from an EMBL/GenBank/DDBJ whole genome shotgun (WGS) entry which is preliminary data.</text>
</comment>
<evidence type="ECO:0000313" key="4">
    <source>
        <dbReference type="EMBL" id="KAI0526865.1"/>
    </source>
</evidence>
<evidence type="ECO:0000313" key="5">
    <source>
        <dbReference type="Proteomes" id="UP000829196"/>
    </source>
</evidence>
<evidence type="ECO:0000259" key="3">
    <source>
        <dbReference type="PROSITE" id="PS50158"/>
    </source>
</evidence>
<keyword evidence="1" id="KW-0862">Zinc</keyword>
<organism evidence="4 5">
    <name type="scientific">Dendrobium nobile</name>
    <name type="common">Orchid</name>
    <dbReference type="NCBI Taxonomy" id="94219"/>
    <lineage>
        <taxon>Eukaryota</taxon>
        <taxon>Viridiplantae</taxon>
        <taxon>Streptophyta</taxon>
        <taxon>Embryophyta</taxon>
        <taxon>Tracheophyta</taxon>
        <taxon>Spermatophyta</taxon>
        <taxon>Magnoliopsida</taxon>
        <taxon>Liliopsida</taxon>
        <taxon>Asparagales</taxon>
        <taxon>Orchidaceae</taxon>
        <taxon>Epidendroideae</taxon>
        <taxon>Malaxideae</taxon>
        <taxon>Dendrobiinae</taxon>
        <taxon>Dendrobium</taxon>
    </lineage>
</organism>
<accession>A0A8T3C513</accession>
<sequence>MVMGNRRDGKDVSEVQKENDDLERVSVCESAMLGNCNSKGGMEPVIPPQPGKAVVNVRNSKPIFRIINFDYGMDFSDDGGVKLHQQNELENSYILKKARVVMKVCYEKMPFICFKCGRIGHLEKVCQVSKEEHVQIYNEGASRSVEGDVDVMRKNSKADPIEKDVFKDTKDDYGPWVHVNYGKKRGKNYRFQNNWSRQTNSVKKDKKVTEEVHSEIDKVGDHNKFEDRRVKKTLEEALLSPSNYDDDHGITYDGRKNISCSKVDEKICNPNQFDVLINIGRVNEDVADNNYIEAQTSIAEEGPSKSRKRGTKQLKGLGPIKLIPRSRKLEEEVMTRDFNKEFGVFFLGLVETKLTVVDKKIVSSLVGEGWDFCQVPSEDLNVSNRGTWRIATIYGNKDVYTRRNLWERLEHHLTEDFPMINGEALGKDGFGPLSDFVKFVGIQISKQEAKLKALNLSKEELKSEVMRLQEMESEDGHIPERRGRSIGVGVSSNGPKVSHLLYADDIIVFTNAQMKSVKIIKGILLDFCGYTGQKMNLQKSGILFGLSVKARRRKKICKAMKFREVKEFGYLGIKVILRRLYKADYQFLIDKTMSMLGVWGGKLISLAGRITLVKSVLLSYPSFHSTNSLVPKQVLYKIDKLCKDFIWNKCDGNVGLHYVSWDLMCKPRKWGGLGISSCSKKAEPLRAKLAWRYIQEKESLMHKFLFPKYGRILEGESDTRSGSISWKLICNGSKFLKPIVRWTVVETMETEKIEDFAWSQFNKVKLNQRVKLFWWRMPKNAIPTYHFLCYRRLQGYDKRIEDANQPPRLLNSWHSPPPDWIKVNIDAALHNSYKAGIKCVFRDHYGRFLLAFGKPITHWDTAAVELQAILAIKLVIKKWMLDYKGLIIEGDNMNVINFIKKMVKKGGVK</sequence>
<protein>
    <recommendedName>
        <fullName evidence="3">CCHC-type domain-containing protein</fullName>
    </recommendedName>
</protein>
<dbReference type="InterPro" id="IPR002156">
    <property type="entry name" value="RNaseH_domain"/>
</dbReference>
<dbReference type="InterPro" id="IPR044730">
    <property type="entry name" value="RNase_H-like_dom_plant"/>
</dbReference>
<dbReference type="Pfam" id="PF13456">
    <property type="entry name" value="RVT_3"/>
    <property type="match status" value="1"/>
</dbReference>